<dbReference type="PRINTS" id="PR00038">
    <property type="entry name" value="HTHLUXR"/>
</dbReference>
<dbReference type="GO" id="GO:0003677">
    <property type="term" value="F:DNA binding"/>
    <property type="evidence" value="ECO:0007669"/>
    <property type="project" value="UniProtKB-KW"/>
</dbReference>
<evidence type="ECO:0000256" key="2">
    <source>
        <dbReference type="ARBA" id="ARBA00023125"/>
    </source>
</evidence>
<organism evidence="6 7">
    <name type="scientific">Streptomyces chrestomyceticus JCM 4735</name>
    <dbReference type="NCBI Taxonomy" id="1306181"/>
    <lineage>
        <taxon>Bacteria</taxon>
        <taxon>Bacillati</taxon>
        <taxon>Actinomycetota</taxon>
        <taxon>Actinomycetes</taxon>
        <taxon>Kitasatosporales</taxon>
        <taxon>Streptomycetaceae</taxon>
        <taxon>Streptomyces</taxon>
    </lineage>
</organism>
<dbReference type="PROSITE" id="PS50043">
    <property type="entry name" value="HTH_LUXR_2"/>
    <property type="match status" value="1"/>
</dbReference>
<dbReference type="AlphaFoldDB" id="A0A7U9L3W1"/>
<evidence type="ECO:0000313" key="7">
    <source>
        <dbReference type="Proteomes" id="UP000287830"/>
    </source>
</evidence>
<protein>
    <submittedName>
        <fullName evidence="6">LuxR family transcriptional regulator</fullName>
    </submittedName>
</protein>
<dbReference type="CDD" id="cd06170">
    <property type="entry name" value="LuxR_C_like"/>
    <property type="match status" value="1"/>
</dbReference>
<dbReference type="SMART" id="SM00421">
    <property type="entry name" value="HTH_LUXR"/>
    <property type="match status" value="1"/>
</dbReference>
<dbReference type="InterPro" id="IPR036388">
    <property type="entry name" value="WH-like_DNA-bd_sf"/>
</dbReference>
<dbReference type="Pfam" id="PF00196">
    <property type="entry name" value="GerE"/>
    <property type="match status" value="1"/>
</dbReference>
<dbReference type="SUPFAM" id="SSF46894">
    <property type="entry name" value="C-terminal effector domain of the bipartite response regulators"/>
    <property type="match status" value="1"/>
</dbReference>
<dbReference type="GeneID" id="95626488"/>
<feature type="region of interest" description="Disordered" evidence="4">
    <location>
        <begin position="1"/>
        <end position="23"/>
    </location>
</feature>
<evidence type="ECO:0000256" key="3">
    <source>
        <dbReference type="ARBA" id="ARBA00023163"/>
    </source>
</evidence>
<dbReference type="GO" id="GO:0006355">
    <property type="term" value="P:regulation of DNA-templated transcription"/>
    <property type="evidence" value="ECO:0007669"/>
    <property type="project" value="InterPro"/>
</dbReference>
<dbReference type="Proteomes" id="UP000287830">
    <property type="component" value="Unassembled WGS sequence"/>
</dbReference>
<sequence>MPATLRTARRVRRTAGPGDGGRAAALRGRLRDLGQDAGTADRAVTACLVWLADLLVEIGEGLDDQRSAAALVDEAAAVLASTPRPDRGARPPVALPEPLTARELTVLRALREEVSLRCIAEDLFVSHNTVKTHARAVYRKLGAHSRTEALHRARERGLIQ</sequence>
<accession>A0A7U9L3W1</accession>
<dbReference type="PANTHER" id="PTHR44688:SF16">
    <property type="entry name" value="DNA-BINDING TRANSCRIPTIONAL ACTIVATOR DEVR_DOSR"/>
    <property type="match status" value="1"/>
</dbReference>
<evidence type="ECO:0000256" key="1">
    <source>
        <dbReference type="ARBA" id="ARBA00023015"/>
    </source>
</evidence>
<reference evidence="6 7" key="1">
    <citation type="submission" date="2018-11" db="EMBL/GenBank/DDBJ databases">
        <title>Whole genome sequence of Streptomyces chrestomyceticus NBRC 13444(T).</title>
        <authorList>
            <person name="Komaki H."/>
            <person name="Tamura T."/>
        </authorList>
    </citation>
    <scope>NUCLEOTIDE SEQUENCE [LARGE SCALE GENOMIC DNA]</scope>
    <source>
        <strain evidence="6 7">NBRC 13444</strain>
    </source>
</reference>
<feature type="domain" description="HTH luxR-type" evidence="5">
    <location>
        <begin position="92"/>
        <end position="157"/>
    </location>
</feature>
<evidence type="ECO:0000259" key="5">
    <source>
        <dbReference type="PROSITE" id="PS50043"/>
    </source>
</evidence>
<gene>
    <name evidence="6" type="ORF">OEIGOIKO_07863</name>
</gene>
<comment type="caution">
    <text evidence="6">The sequence shown here is derived from an EMBL/GenBank/DDBJ whole genome shotgun (WGS) entry which is preliminary data.</text>
</comment>
<proteinExistence type="predicted"/>
<dbReference type="Gene3D" id="1.10.10.10">
    <property type="entry name" value="Winged helix-like DNA-binding domain superfamily/Winged helix DNA-binding domain"/>
    <property type="match status" value="1"/>
</dbReference>
<dbReference type="RefSeq" id="WP_244955521.1">
    <property type="nucleotide sequence ID" value="NZ_BHZC01000001.1"/>
</dbReference>
<dbReference type="PANTHER" id="PTHR44688">
    <property type="entry name" value="DNA-BINDING TRANSCRIPTIONAL ACTIVATOR DEVR_DOSR"/>
    <property type="match status" value="1"/>
</dbReference>
<keyword evidence="2" id="KW-0238">DNA-binding</keyword>
<dbReference type="InterPro" id="IPR000792">
    <property type="entry name" value="Tscrpt_reg_LuxR_C"/>
</dbReference>
<dbReference type="InterPro" id="IPR016032">
    <property type="entry name" value="Sig_transdc_resp-reg_C-effctor"/>
</dbReference>
<dbReference type="EMBL" id="BHZC01000001">
    <property type="protein sequence ID" value="GCD40006.1"/>
    <property type="molecule type" value="Genomic_DNA"/>
</dbReference>
<keyword evidence="3" id="KW-0804">Transcription</keyword>
<name>A0A7U9L3W1_9ACTN</name>
<evidence type="ECO:0000313" key="6">
    <source>
        <dbReference type="EMBL" id="GCD40006.1"/>
    </source>
</evidence>
<evidence type="ECO:0000256" key="4">
    <source>
        <dbReference type="SAM" id="MobiDB-lite"/>
    </source>
</evidence>
<keyword evidence="1" id="KW-0805">Transcription regulation</keyword>